<dbReference type="FunFam" id="1.25.40.10:FF:000470">
    <property type="entry name" value="Pentatricopeptide repeat-containing protein At5g66520"/>
    <property type="match status" value="1"/>
</dbReference>
<dbReference type="InterPro" id="IPR046960">
    <property type="entry name" value="PPR_At4g14850-like_plant"/>
</dbReference>
<dbReference type="PROSITE" id="PS51375">
    <property type="entry name" value="PPR"/>
    <property type="match status" value="5"/>
</dbReference>
<evidence type="ECO:0008006" key="6">
    <source>
        <dbReference type="Google" id="ProtNLM"/>
    </source>
</evidence>
<evidence type="ECO:0000256" key="3">
    <source>
        <dbReference type="PROSITE-ProRule" id="PRU00708"/>
    </source>
</evidence>
<dbReference type="GO" id="GO:0009451">
    <property type="term" value="P:RNA modification"/>
    <property type="evidence" value="ECO:0007669"/>
    <property type="project" value="InterPro"/>
</dbReference>
<dbReference type="PANTHER" id="PTHR47926:SF436">
    <property type="entry name" value="PENTATRICOPEPTIDE REPEAT-CONTAINING PROTEIN ELI1, CHLOROPLASTIC-LIKE ISOFORM X2"/>
    <property type="match status" value="1"/>
</dbReference>
<name>A0AAP0KFM6_9MAGN</name>
<protein>
    <recommendedName>
        <fullName evidence="6">Pentatricopeptide repeat-containing protein</fullName>
    </recommendedName>
</protein>
<feature type="repeat" description="PPR" evidence="3">
    <location>
        <begin position="288"/>
        <end position="322"/>
    </location>
</feature>
<dbReference type="SUPFAM" id="SSF48452">
    <property type="entry name" value="TPR-like"/>
    <property type="match status" value="1"/>
</dbReference>
<dbReference type="Pfam" id="PF01535">
    <property type="entry name" value="PPR"/>
    <property type="match status" value="4"/>
</dbReference>
<comment type="similarity">
    <text evidence="1">Belongs to the PPR family. PCMP-H subfamily.</text>
</comment>
<dbReference type="Proteomes" id="UP001420932">
    <property type="component" value="Unassembled WGS sequence"/>
</dbReference>
<keyword evidence="5" id="KW-1185">Reference proteome</keyword>
<comment type="caution">
    <text evidence="4">The sequence shown here is derived from an EMBL/GenBank/DDBJ whole genome shotgun (WGS) entry which is preliminary data.</text>
</comment>
<dbReference type="FunFam" id="1.25.40.10:FF:000333">
    <property type="entry name" value="Pentatricopeptide repeat-containing protein"/>
    <property type="match status" value="1"/>
</dbReference>
<dbReference type="InterPro" id="IPR002885">
    <property type="entry name" value="PPR_rpt"/>
</dbReference>
<dbReference type="EMBL" id="JBBNAF010000004">
    <property type="protein sequence ID" value="KAK9150843.1"/>
    <property type="molecule type" value="Genomic_DNA"/>
</dbReference>
<feature type="repeat" description="PPR" evidence="3">
    <location>
        <begin position="257"/>
        <end position="287"/>
    </location>
</feature>
<dbReference type="PANTHER" id="PTHR47926">
    <property type="entry name" value="PENTATRICOPEPTIDE REPEAT-CONTAINING PROTEIN"/>
    <property type="match status" value="1"/>
</dbReference>
<feature type="repeat" description="PPR" evidence="3">
    <location>
        <begin position="52"/>
        <end position="87"/>
    </location>
</feature>
<dbReference type="Pfam" id="PF13041">
    <property type="entry name" value="PPR_2"/>
    <property type="match status" value="2"/>
</dbReference>
<organism evidence="4 5">
    <name type="scientific">Stephania yunnanensis</name>
    <dbReference type="NCBI Taxonomy" id="152371"/>
    <lineage>
        <taxon>Eukaryota</taxon>
        <taxon>Viridiplantae</taxon>
        <taxon>Streptophyta</taxon>
        <taxon>Embryophyta</taxon>
        <taxon>Tracheophyta</taxon>
        <taxon>Spermatophyta</taxon>
        <taxon>Magnoliopsida</taxon>
        <taxon>Ranunculales</taxon>
        <taxon>Menispermaceae</taxon>
        <taxon>Menispermoideae</taxon>
        <taxon>Cissampelideae</taxon>
        <taxon>Stephania</taxon>
    </lineage>
</organism>
<sequence length="518" mass="58174">MSYLHMLHANLVKTGLAKDDIAASRILNFCAFSPASDINYAYSVFSRIHQPNLFSWNTIIRGFSQSSTPQNAITLFIEMLHSFAIEPNRLTYPSLFKAYAQLGLANDGAQLHGRILKLGLESDSFIQNTIIFMYANCGYLVEANRLFDENSDTGFDVVAWNSMVMGHAKSGQVDESRRLFDKMQSRNTITWNSMISGYVRNGRLKEAFDLFYLMKSQKFLPTEFTMVSLLNACGNLGALEQGEWIYAYIRKSRIEVNSIVLTAIIDMYCKCGSIEKAIRVFNDAPKKVLSTWNSMIIGLAINGRGKDAIECFSRLQSSGLKPDDVSFLGVLTACNHCGMVEEGREYFWLMNKTCKMKTAIKHYSCMVDILGRAGYLEEAEELIANMPEEPDAIIWASLLSACRKHGDVNMAKRAADQLLELSPSESCTYVLLSNTYGSSARFEDAMNTRLLMQKRGLQKEPGCSLIEVNGEVHEFVASGILHSQVVEIHALLDELSLMLKEIEHVRYDTSNLLDPEPE</sequence>
<dbReference type="NCBIfam" id="TIGR00756">
    <property type="entry name" value="PPR"/>
    <property type="match status" value="4"/>
</dbReference>
<feature type="repeat" description="PPR" evidence="3">
    <location>
        <begin position="187"/>
        <end position="221"/>
    </location>
</feature>
<evidence type="ECO:0000313" key="4">
    <source>
        <dbReference type="EMBL" id="KAK9150843.1"/>
    </source>
</evidence>
<dbReference type="InterPro" id="IPR046848">
    <property type="entry name" value="E_motif"/>
</dbReference>
<dbReference type="GO" id="GO:0003729">
    <property type="term" value="F:mRNA binding"/>
    <property type="evidence" value="ECO:0007669"/>
    <property type="project" value="UniProtKB-ARBA"/>
</dbReference>
<dbReference type="Pfam" id="PF20431">
    <property type="entry name" value="E_motif"/>
    <property type="match status" value="1"/>
</dbReference>
<gene>
    <name evidence="4" type="ORF">Syun_009152</name>
</gene>
<dbReference type="AlphaFoldDB" id="A0AAP0KFM6"/>
<accession>A0AAP0KFM6</accession>
<keyword evidence="2" id="KW-0677">Repeat</keyword>
<reference evidence="4 5" key="1">
    <citation type="submission" date="2024-01" db="EMBL/GenBank/DDBJ databases">
        <title>Genome assemblies of Stephania.</title>
        <authorList>
            <person name="Yang L."/>
        </authorList>
    </citation>
    <scope>NUCLEOTIDE SEQUENCE [LARGE SCALE GENOMIC DNA]</scope>
    <source>
        <strain evidence="4">YNDBR</strain>
        <tissue evidence="4">Leaf</tissue>
    </source>
</reference>
<dbReference type="Gene3D" id="1.25.40.10">
    <property type="entry name" value="Tetratricopeptide repeat domain"/>
    <property type="match status" value="4"/>
</dbReference>
<feature type="repeat" description="PPR" evidence="3">
    <location>
        <begin position="156"/>
        <end position="186"/>
    </location>
</feature>
<evidence type="ECO:0000256" key="2">
    <source>
        <dbReference type="ARBA" id="ARBA00022737"/>
    </source>
</evidence>
<proteinExistence type="inferred from homology"/>
<evidence type="ECO:0000256" key="1">
    <source>
        <dbReference type="ARBA" id="ARBA00006643"/>
    </source>
</evidence>
<evidence type="ECO:0000313" key="5">
    <source>
        <dbReference type="Proteomes" id="UP001420932"/>
    </source>
</evidence>
<dbReference type="FunFam" id="1.25.40.10:FF:000690">
    <property type="entry name" value="Pentatricopeptide repeat-containing protein"/>
    <property type="match status" value="1"/>
</dbReference>
<dbReference type="InterPro" id="IPR011990">
    <property type="entry name" value="TPR-like_helical_dom_sf"/>
</dbReference>